<evidence type="ECO:0000256" key="12">
    <source>
        <dbReference type="ARBA" id="ARBA00024424"/>
    </source>
</evidence>
<evidence type="ECO:0000256" key="7">
    <source>
        <dbReference type="ARBA" id="ARBA00022989"/>
    </source>
</evidence>
<keyword evidence="9" id="KW-0576">Peroxisome</keyword>
<evidence type="ECO:0000313" key="16">
    <source>
        <dbReference type="WBParaSite" id="HNAJ_0001086801-mRNA-1"/>
    </source>
</evidence>
<reference evidence="16" key="1">
    <citation type="submission" date="2017-02" db="UniProtKB">
        <authorList>
            <consortium name="WormBaseParasite"/>
        </authorList>
    </citation>
    <scope>IDENTIFICATION</scope>
</reference>
<keyword evidence="6" id="KW-0256">Endoplasmic reticulum</keyword>
<dbReference type="GO" id="GO:0051131">
    <property type="term" value="P:chaperone-mediated protein complex assembly"/>
    <property type="evidence" value="ECO:0007669"/>
    <property type="project" value="TreeGrafter"/>
</dbReference>
<feature type="transmembrane region" description="Helical" evidence="13">
    <location>
        <begin position="93"/>
        <end position="113"/>
    </location>
</feature>
<comment type="subcellular location">
    <subcellularLocation>
        <location evidence="2">Cytoplasmic vesicle</location>
    </subcellularLocation>
    <subcellularLocation>
        <location evidence="1">Endoplasmic reticulum membrane</location>
        <topology evidence="1">Multi-pass membrane protein</topology>
    </subcellularLocation>
    <subcellularLocation>
        <location evidence="3">Peroxisome membrane</location>
        <topology evidence="3">Multi-pass membrane protein</topology>
    </subcellularLocation>
</comment>
<accession>A0A0R3TT49</accession>
<dbReference type="AlphaFoldDB" id="A0A0R3TT49"/>
<evidence type="ECO:0000256" key="6">
    <source>
        <dbReference type="ARBA" id="ARBA00022824"/>
    </source>
</evidence>
<feature type="transmembrane region" description="Helical" evidence="13">
    <location>
        <begin position="119"/>
        <end position="135"/>
    </location>
</feature>
<feature type="transmembrane region" description="Helical" evidence="13">
    <location>
        <begin position="6"/>
        <end position="26"/>
    </location>
</feature>
<dbReference type="WBParaSite" id="HNAJ_0001086801-mRNA-1">
    <property type="protein sequence ID" value="HNAJ_0001086801-mRNA-1"/>
    <property type="gene ID" value="HNAJ_0001086801"/>
</dbReference>
<dbReference type="Proteomes" id="UP000278807">
    <property type="component" value="Unassembled WGS sequence"/>
</dbReference>
<evidence type="ECO:0000256" key="9">
    <source>
        <dbReference type="ARBA" id="ARBA00023140"/>
    </source>
</evidence>
<evidence type="ECO:0000256" key="8">
    <source>
        <dbReference type="ARBA" id="ARBA00023136"/>
    </source>
</evidence>
<reference evidence="14 15" key="2">
    <citation type="submission" date="2018-11" db="EMBL/GenBank/DDBJ databases">
        <authorList>
            <consortium name="Pathogen Informatics"/>
        </authorList>
    </citation>
    <scope>NUCLEOTIDE SEQUENCE [LARGE SCALE GENOMIC DNA]</scope>
</reference>
<dbReference type="OrthoDB" id="432685at2759"/>
<dbReference type="GO" id="GO:0005789">
    <property type="term" value="C:endoplasmic reticulum membrane"/>
    <property type="evidence" value="ECO:0007669"/>
    <property type="project" value="UniProtKB-SubCell"/>
</dbReference>
<dbReference type="PANTHER" id="PTHR13163:SF0">
    <property type="entry name" value="NOVEL ACETYLCHOLINE RECEPTOR CHAPERONE"/>
    <property type="match status" value="1"/>
</dbReference>
<sequence>MSDVALKSISVIIGVFFVLFGILKVVPLFSQDLLHELVNVHIRNMFERSAKVFPLQCITGWRPDADTLRHFYGAMEIVCGVVMMVGCENAADLANIVLTILLFFSLYASWALGEGLKEASHAIVLGLVLACRFVIRLQVSF</sequence>
<dbReference type="STRING" id="102285.A0A0R3TT49"/>
<evidence type="ECO:0000256" key="13">
    <source>
        <dbReference type="SAM" id="Phobius"/>
    </source>
</evidence>
<evidence type="ECO:0000256" key="5">
    <source>
        <dbReference type="ARBA" id="ARBA00022692"/>
    </source>
</evidence>
<dbReference type="GO" id="GO:0005778">
    <property type="term" value="C:peroxisomal membrane"/>
    <property type="evidence" value="ECO:0007669"/>
    <property type="project" value="UniProtKB-SubCell"/>
</dbReference>
<evidence type="ECO:0000256" key="1">
    <source>
        <dbReference type="ARBA" id="ARBA00004477"/>
    </source>
</evidence>
<keyword evidence="7 13" id="KW-1133">Transmembrane helix</keyword>
<dbReference type="PANTHER" id="PTHR13163">
    <property type="entry name" value="SPINAL CORD EXPRESSION PROTEIN 4"/>
    <property type="match status" value="1"/>
</dbReference>
<dbReference type="EMBL" id="UZAE01013257">
    <property type="protein sequence ID" value="VDO08977.1"/>
    <property type="molecule type" value="Genomic_DNA"/>
</dbReference>
<proteinExistence type="inferred from homology"/>
<keyword evidence="10" id="KW-0143">Chaperone</keyword>
<keyword evidence="15" id="KW-1185">Reference proteome</keyword>
<keyword evidence="5 13" id="KW-0812">Transmembrane</keyword>
<keyword evidence="8 13" id="KW-0472">Membrane</keyword>
<dbReference type="GO" id="GO:2000010">
    <property type="term" value="P:positive regulation of protein localization to cell surface"/>
    <property type="evidence" value="ECO:0007669"/>
    <property type="project" value="TreeGrafter"/>
</dbReference>
<evidence type="ECO:0000256" key="3">
    <source>
        <dbReference type="ARBA" id="ARBA00004585"/>
    </source>
</evidence>
<organism evidence="16">
    <name type="scientific">Rodentolepis nana</name>
    <name type="common">Dwarf tapeworm</name>
    <name type="synonym">Hymenolepis nana</name>
    <dbReference type="NCBI Taxonomy" id="102285"/>
    <lineage>
        <taxon>Eukaryota</taxon>
        <taxon>Metazoa</taxon>
        <taxon>Spiralia</taxon>
        <taxon>Lophotrochozoa</taxon>
        <taxon>Platyhelminthes</taxon>
        <taxon>Cestoda</taxon>
        <taxon>Eucestoda</taxon>
        <taxon>Cyclophyllidea</taxon>
        <taxon>Hymenolepididae</taxon>
        <taxon>Rodentolepis</taxon>
    </lineage>
</organism>
<evidence type="ECO:0000256" key="2">
    <source>
        <dbReference type="ARBA" id="ARBA00004541"/>
    </source>
</evidence>
<keyword evidence="11" id="KW-0968">Cytoplasmic vesicle</keyword>
<evidence type="ECO:0000313" key="14">
    <source>
        <dbReference type="EMBL" id="VDO08977.1"/>
    </source>
</evidence>
<dbReference type="InterPro" id="IPR040399">
    <property type="entry name" value="TMEM35A/B"/>
</dbReference>
<comment type="similarity">
    <text evidence="4">Belongs to the DoxX family.</text>
</comment>
<dbReference type="GO" id="GO:0031410">
    <property type="term" value="C:cytoplasmic vesicle"/>
    <property type="evidence" value="ECO:0007669"/>
    <property type="project" value="UniProtKB-SubCell"/>
</dbReference>
<name>A0A0R3TT49_RODNA</name>
<evidence type="ECO:0000256" key="4">
    <source>
        <dbReference type="ARBA" id="ARBA00006679"/>
    </source>
</evidence>
<evidence type="ECO:0000256" key="11">
    <source>
        <dbReference type="ARBA" id="ARBA00023329"/>
    </source>
</evidence>
<evidence type="ECO:0000313" key="15">
    <source>
        <dbReference type="Proteomes" id="UP000278807"/>
    </source>
</evidence>
<evidence type="ECO:0000256" key="10">
    <source>
        <dbReference type="ARBA" id="ARBA00023186"/>
    </source>
</evidence>
<protein>
    <recommendedName>
        <fullName evidence="12">Novel acetylcholine receptor chaperone</fullName>
    </recommendedName>
</protein>
<gene>
    <name evidence="14" type="ORF">HNAJ_LOCUS10863</name>
</gene>